<name>A0A9P0TB11_PIEBR</name>
<keyword evidence="2" id="KW-1185">Reference proteome</keyword>
<dbReference type="AlphaFoldDB" id="A0A9P0TB11"/>
<organism evidence="1 2">
    <name type="scientific">Pieris brassicae</name>
    <name type="common">White butterfly</name>
    <name type="synonym">Large white butterfly</name>
    <dbReference type="NCBI Taxonomy" id="7116"/>
    <lineage>
        <taxon>Eukaryota</taxon>
        <taxon>Metazoa</taxon>
        <taxon>Ecdysozoa</taxon>
        <taxon>Arthropoda</taxon>
        <taxon>Hexapoda</taxon>
        <taxon>Insecta</taxon>
        <taxon>Pterygota</taxon>
        <taxon>Neoptera</taxon>
        <taxon>Endopterygota</taxon>
        <taxon>Lepidoptera</taxon>
        <taxon>Glossata</taxon>
        <taxon>Ditrysia</taxon>
        <taxon>Papilionoidea</taxon>
        <taxon>Pieridae</taxon>
        <taxon>Pierinae</taxon>
        <taxon>Pieris</taxon>
    </lineage>
</organism>
<evidence type="ECO:0000313" key="1">
    <source>
        <dbReference type="EMBL" id="CAH4027972.1"/>
    </source>
</evidence>
<sequence length="77" mass="8767">MLFDIRCGNGIEYESMFDSTTQKAAWAKSTYPRLGSPALLRSEALAFATVFYQMKLPLPAFQIIIILRHSQMTCTFK</sequence>
<reference evidence="1" key="1">
    <citation type="submission" date="2022-05" db="EMBL/GenBank/DDBJ databases">
        <authorList>
            <person name="Okamura Y."/>
        </authorList>
    </citation>
    <scope>NUCLEOTIDE SEQUENCE</scope>
</reference>
<accession>A0A9P0TB11</accession>
<comment type="caution">
    <text evidence="1">The sequence shown here is derived from an EMBL/GenBank/DDBJ whole genome shotgun (WGS) entry which is preliminary data.</text>
</comment>
<dbReference type="Proteomes" id="UP001152562">
    <property type="component" value="Unassembled WGS sequence"/>
</dbReference>
<proteinExistence type="predicted"/>
<protein>
    <submittedName>
        <fullName evidence="1">Uncharacterized protein</fullName>
    </submittedName>
</protein>
<dbReference type="EMBL" id="CALOZG010000005">
    <property type="protein sequence ID" value="CAH4027972.1"/>
    <property type="molecule type" value="Genomic_DNA"/>
</dbReference>
<gene>
    <name evidence="1" type="ORF">PIBRA_LOCUS4981</name>
</gene>
<evidence type="ECO:0000313" key="2">
    <source>
        <dbReference type="Proteomes" id="UP001152562"/>
    </source>
</evidence>